<evidence type="ECO:0000313" key="4">
    <source>
        <dbReference type="Proteomes" id="UP001152747"/>
    </source>
</evidence>
<protein>
    <submittedName>
        <fullName evidence="3">Uncharacterized protein</fullName>
    </submittedName>
</protein>
<keyword evidence="4" id="KW-1185">Reference proteome</keyword>
<evidence type="ECO:0000256" key="2">
    <source>
        <dbReference type="SAM" id="MobiDB-lite"/>
    </source>
</evidence>
<feature type="compositionally biased region" description="Polar residues" evidence="2">
    <location>
        <begin position="74"/>
        <end position="86"/>
    </location>
</feature>
<dbReference type="EMBL" id="CANHGI010000001">
    <property type="protein sequence ID" value="CAI5437568.1"/>
    <property type="molecule type" value="Genomic_DNA"/>
</dbReference>
<comment type="caution">
    <text evidence="3">The sequence shown here is derived from an EMBL/GenBank/DDBJ whole genome shotgun (WGS) entry which is preliminary data.</text>
</comment>
<feature type="region of interest" description="Disordered" evidence="2">
    <location>
        <begin position="74"/>
        <end position="96"/>
    </location>
</feature>
<evidence type="ECO:0000313" key="3">
    <source>
        <dbReference type="EMBL" id="CAI5437568.1"/>
    </source>
</evidence>
<gene>
    <name evidence="3" type="ORF">CAMP_LOCUS205</name>
</gene>
<accession>A0A9P1I4N7</accession>
<reference evidence="3" key="1">
    <citation type="submission" date="2022-11" db="EMBL/GenBank/DDBJ databases">
        <authorList>
            <person name="Kikuchi T."/>
        </authorList>
    </citation>
    <scope>NUCLEOTIDE SEQUENCE</scope>
    <source>
        <strain evidence="3">PS1010</strain>
    </source>
</reference>
<dbReference type="AlphaFoldDB" id="A0A9P1I4N7"/>
<feature type="region of interest" description="Disordered" evidence="2">
    <location>
        <begin position="288"/>
        <end position="307"/>
    </location>
</feature>
<sequence>MFGLDGDQFKCIKTGFDHKLFDVCSTDANDDLGKCQERFCGACELIALHYNIRSEVHQNLSSISRSMQTLNSTLMSEGPQSMQENIEPSERGSRSSSVSTICEGMEILDQQDLGVEVIELIEIIDELDITQNSTIDERIGQLQHEDNYLQMLLSNNQSLQEAFQELKTDVPTNTIEKLLSKKTVTVEEKLKLIEQLKKSNDELNSIKSNTHGELKKLRLILSDKLYDNLRPLWLIEEDTGLKDDIIAISKDNLISVDLLRAIGGIFDKNGKGEVLKYLKRLDGNRKSADNNKEIQKKKKEEKGKKDK</sequence>
<evidence type="ECO:0000256" key="1">
    <source>
        <dbReference type="SAM" id="Coils"/>
    </source>
</evidence>
<name>A0A9P1I4N7_9PELO</name>
<dbReference type="Proteomes" id="UP001152747">
    <property type="component" value="Unassembled WGS sequence"/>
</dbReference>
<feature type="coiled-coil region" evidence="1">
    <location>
        <begin position="149"/>
        <end position="209"/>
    </location>
</feature>
<proteinExistence type="predicted"/>
<keyword evidence="1" id="KW-0175">Coiled coil</keyword>
<organism evidence="3 4">
    <name type="scientific">Caenorhabditis angaria</name>
    <dbReference type="NCBI Taxonomy" id="860376"/>
    <lineage>
        <taxon>Eukaryota</taxon>
        <taxon>Metazoa</taxon>
        <taxon>Ecdysozoa</taxon>
        <taxon>Nematoda</taxon>
        <taxon>Chromadorea</taxon>
        <taxon>Rhabditida</taxon>
        <taxon>Rhabditina</taxon>
        <taxon>Rhabditomorpha</taxon>
        <taxon>Rhabditoidea</taxon>
        <taxon>Rhabditidae</taxon>
        <taxon>Peloderinae</taxon>
        <taxon>Caenorhabditis</taxon>
    </lineage>
</organism>